<evidence type="ECO:0000313" key="8">
    <source>
        <dbReference type="EMBL" id="REJ54897.1"/>
    </source>
</evidence>
<organism evidence="8 9">
    <name type="scientific">Microcystis aeruginosa DA14</name>
    <dbReference type="NCBI Taxonomy" id="1987506"/>
    <lineage>
        <taxon>Bacteria</taxon>
        <taxon>Bacillati</taxon>
        <taxon>Cyanobacteriota</taxon>
        <taxon>Cyanophyceae</taxon>
        <taxon>Oscillatoriophycideae</taxon>
        <taxon>Chroococcales</taxon>
        <taxon>Microcystaceae</taxon>
        <taxon>Microcystis</taxon>
    </lineage>
</organism>
<feature type="domain" description="TraD/TraG TraM recognition site" evidence="7">
    <location>
        <begin position="730"/>
        <end position="809"/>
    </location>
</feature>
<evidence type="ECO:0000259" key="7">
    <source>
        <dbReference type="Pfam" id="PF12696"/>
    </source>
</evidence>
<evidence type="ECO:0000313" key="9">
    <source>
        <dbReference type="Proteomes" id="UP000256301"/>
    </source>
</evidence>
<dbReference type="InterPro" id="IPR051539">
    <property type="entry name" value="T4SS-coupling_protein"/>
</dbReference>
<dbReference type="PANTHER" id="PTHR37937">
    <property type="entry name" value="CONJUGATIVE TRANSFER: DNA TRANSPORT"/>
    <property type="match status" value="1"/>
</dbReference>
<evidence type="ECO:0000256" key="4">
    <source>
        <dbReference type="ARBA" id="ARBA00022989"/>
    </source>
</evidence>
<evidence type="ECO:0000256" key="6">
    <source>
        <dbReference type="SAM" id="Phobius"/>
    </source>
</evidence>
<name>A0A3E0M5R1_MICAE</name>
<keyword evidence="2" id="KW-1003">Cell membrane</keyword>
<dbReference type="InterPro" id="IPR032689">
    <property type="entry name" value="TraG-D_C"/>
</dbReference>
<comment type="caution">
    <text evidence="8">The sequence shown here is derived from an EMBL/GenBank/DDBJ whole genome shotgun (WGS) entry which is preliminary data.</text>
</comment>
<evidence type="ECO:0000256" key="3">
    <source>
        <dbReference type="ARBA" id="ARBA00022692"/>
    </source>
</evidence>
<comment type="subcellular location">
    <subcellularLocation>
        <location evidence="1">Cell membrane</location>
        <topology evidence="1">Multi-pass membrane protein</topology>
    </subcellularLocation>
</comment>
<evidence type="ECO:0000256" key="5">
    <source>
        <dbReference type="ARBA" id="ARBA00023136"/>
    </source>
</evidence>
<dbReference type="Proteomes" id="UP000256301">
    <property type="component" value="Unassembled WGS sequence"/>
</dbReference>
<gene>
    <name evidence="8" type="ORF">DWQ56_18140</name>
</gene>
<keyword evidence="3 6" id="KW-0812">Transmembrane</keyword>
<dbReference type="GO" id="GO:0005886">
    <property type="term" value="C:plasma membrane"/>
    <property type="evidence" value="ECO:0007669"/>
    <property type="project" value="UniProtKB-SubCell"/>
</dbReference>
<dbReference type="InterPro" id="IPR027417">
    <property type="entry name" value="P-loop_NTPase"/>
</dbReference>
<protein>
    <recommendedName>
        <fullName evidence="7">TraD/TraG TraM recognition site domain-containing protein</fullName>
    </recommendedName>
</protein>
<keyword evidence="4 6" id="KW-1133">Transmembrane helix</keyword>
<keyword evidence="5 6" id="KW-0472">Membrane</keyword>
<evidence type="ECO:0000256" key="2">
    <source>
        <dbReference type="ARBA" id="ARBA00022475"/>
    </source>
</evidence>
<feature type="transmembrane region" description="Helical" evidence="6">
    <location>
        <begin position="84"/>
        <end position="105"/>
    </location>
</feature>
<feature type="transmembrane region" description="Helical" evidence="6">
    <location>
        <begin position="202"/>
        <end position="222"/>
    </location>
</feature>
<dbReference type="AlphaFoldDB" id="A0A3E0M5R1"/>
<proteinExistence type="predicted"/>
<dbReference type="SUPFAM" id="SSF52540">
    <property type="entry name" value="P-loop containing nucleoside triphosphate hydrolases"/>
    <property type="match status" value="1"/>
</dbReference>
<accession>A0A3E0M5R1</accession>
<feature type="transmembrane region" description="Helical" evidence="6">
    <location>
        <begin position="309"/>
        <end position="333"/>
    </location>
</feature>
<dbReference type="EMBL" id="QQWE01000006">
    <property type="protein sequence ID" value="REJ54897.1"/>
    <property type="molecule type" value="Genomic_DNA"/>
</dbReference>
<reference evidence="8 9" key="1">
    <citation type="submission" date="2017-08" db="EMBL/GenBank/DDBJ databases">
        <title>Functional genomic and metabolic studies of the symbiotic interactions of six Microcystis-dominated communities.</title>
        <authorList>
            <person name="Li Q."/>
            <person name="Lin F."/>
        </authorList>
    </citation>
    <scope>NUCLEOTIDE SEQUENCE [LARGE SCALE GENOMIC DNA]</scope>
    <source>
        <strain evidence="8">DA14</strain>
    </source>
</reference>
<dbReference type="PANTHER" id="PTHR37937:SF1">
    <property type="entry name" value="CONJUGATIVE TRANSFER: DNA TRANSPORT"/>
    <property type="match status" value="1"/>
</dbReference>
<dbReference type="Pfam" id="PF12696">
    <property type="entry name" value="TraG-D_C"/>
    <property type="match status" value="1"/>
</dbReference>
<sequence>MEKLPNQPTFYDSPEEAIKEIVKIKEKISNAPPGNLRLGIFRGKRFWGKLDVASVDNGDFHGNPEKNARTLYHRLLARFLAERVYRSQFLVFVLAVILGLVGGTIHNTEKQLLESLKTNIDNEQKVLNENLSDRREKNRLIFTEEAQPFIEKGNPIPDDVIERFNNDNRFLEKTFNEGTRKIEEATDSLSFYTDILNTWGSIFHRIGQLVAFGVILVLIPTINDHILKRNHKEKKQAEDIVRRIYLRDFKNAKPPEDLKDIWRYGWITTDGRPVSSEISVDDFKTDELPRRANAWVLPSFSLLTSTGAYTGLAASLSLCILWILIFVSCWLYQINLSSNSESEILSTEESSNSSRFGIVSIFFIKPLNWITKDIPPIWTMFFGGFFGVWKRIVDRPPSLNRARELEKQVSVDAATYLMAGGYPWSQVAESARIRQFEQAQRDSSPIFQLGITAGMLAARGDLYAPSAGLPFKLSLKDLTQHLLVLGGIGSGKTAGILRPIARQAGQAEGVGLVVLDGKGALPGELKDVVKGMKIVDPRNSRVSLVKGLQPATLVDTIIDVIGARKNSADQFFTDSAADLLRKAAILAQAAGGDYWTLSSIGKIATNSDSQNDVILAIPESAETLTVGEAAEFFMEDWENTEERVKSNIIATARSWLNTITSHPDLAAWADTNDELENVDITAPLEGGRLGVLIPDYRYGRGGALVTALIKARLYEGIKKRGENSDQEYIPVLFIMDEAQEIATKDDASLLAIGRSLKLAMVAATQTVEGVVEKLGKETSDKWFGIYGSLVGLKGRSKVTNEFIAARFGTGWRSIVENVQGVPINQSAGINTVHGVKAASLYQESCRNIEFDSRDSRELANFPWNLLKPPIFRERIIYGDQTSKMNTTIRVAPLLEAGEIEDLLAVPGTALIVATRASVTRRDVIKLNFISEDGTSFEP</sequence>
<dbReference type="Gene3D" id="3.40.50.300">
    <property type="entry name" value="P-loop containing nucleotide triphosphate hydrolases"/>
    <property type="match status" value="2"/>
</dbReference>
<evidence type="ECO:0000256" key="1">
    <source>
        <dbReference type="ARBA" id="ARBA00004651"/>
    </source>
</evidence>